<dbReference type="InterPro" id="IPR011042">
    <property type="entry name" value="6-blade_b-propeller_TolB-like"/>
</dbReference>
<dbReference type="PANTHER" id="PTHR42776:SF27">
    <property type="entry name" value="DIPEPTIDYL PEPTIDASE FAMILY MEMBER 6"/>
    <property type="match status" value="1"/>
</dbReference>
<feature type="domain" description="Peptidase S9 prolyl oligopeptidase catalytic" evidence="2">
    <location>
        <begin position="440"/>
        <end position="652"/>
    </location>
</feature>
<organism evidence="3 4">
    <name type="scientific">Lacticaseibacillus pantheris DSM 15945 = JCM 12539 = NBRC 106106</name>
    <dbReference type="NCBI Taxonomy" id="1423783"/>
    <lineage>
        <taxon>Bacteria</taxon>
        <taxon>Bacillati</taxon>
        <taxon>Bacillota</taxon>
        <taxon>Bacilli</taxon>
        <taxon>Lactobacillales</taxon>
        <taxon>Lactobacillaceae</taxon>
        <taxon>Lacticaseibacillus</taxon>
    </lineage>
</organism>
<gene>
    <name evidence="3" type="ORF">FC50_GL000138</name>
</gene>
<dbReference type="GO" id="GO:0004177">
    <property type="term" value="F:aminopeptidase activity"/>
    <property type="evidence" value="ECO:0007669"/>
    <property type="project" value="UniProtKB-KW"/>
</dbReference>
<dbReference type="GO" id="GO:0006508">
    <property type="term" value="P:proteolysis"/>
    <property type="evidence" value="ECO:0007669"/>
    <property type="project" value="InterPro"/>
</dbReference>
<dbReference type="InterPro" id="IPR029058">
    <property type="entry name" value="AB_hydrolase_fold"/>
</dbReference>
<dbReference type="PATRIC" id="fig|1423783.4.peg.145"/>
<evidence type="ECO:0000313" key="4">
    <source>
        <dbReference type="Proteomes" id="UP000051922"/>
    </source>
</evidence>
<keyword evidence="1" id="KW-0378">Hydrolase</keyword>
<accession>A0A0R1U0E2</accession>
<dbReference type="Gene3D" id="3.40.50.1820">
    <property type="entry name" value="alpha/beta hydrolase"/>
    <property type="match status" value="1"/>
</dbReference>
<dbReference type="EMBL" id="AZFJ01000036">
    <property type="protein sequence ID" value="KRL86944.1"/>
    <property type="molecule type" value="Genomic_DNA"/>
</dbReference>
<dbReference type="Proteomes" id="UP000051922">
    <property type="component" value="Unassembled WGS sequence"/>
</dbReference>
<keyword evidence="3" id="KW-0645">Protease</keyword>
<evidence type="ECO:0000259" key="2">
    <source>
        <dbReference type="Pfam" id="PF00326"/>
    </source>
</evidence>
<proteinExistence type="predicted"/>
<dbReference type="SUPFAM" id="SSF82171">
    <property type="entry name" value="DPP6 N-terminal domain-like"/>
    <property type="match status" value="1"/>
</dbReference>
<dbReference type="SUPFAM" id="SSF53474">
    <property type="entry name" value="alpha/beta-Hydrolases"/>
    <property type="match status" value="1"/>
</dbReference>
<name>A0A0R1U0E2_9LACO</name>
<keyword evidence="3" id="KW-0031">Aminopeptidase</keyword>
<dbReference type="PANTHER" id="PTHR42776">
    <property type="entry name" value="SERINE PEPTIDASE S9 FAMILY MEMBER"/>
    <property type="match status" value="1"/>
</dbReference>
<dbReference type="InterPro" id="IPR001375">
    <property type="entry name" value="Peptidase_S9_cat"/>
</dbReference>
<dbReference type="AlphaFoldDB" id="A0A0R1U0E2"/>
<evidence type="ECO:0000256" key="1">
    <source>
        <dbReference type="ARBA" id="ARBA00022801"/>
    </source>
</evidence>
<sequence length="653" mass="73248">MTILRVRTTDLYNIKTLSRSVPTAAGVVFNENWIDQEHNDYRSRLFFQNRATGERVSLGHDQQHDTAAALGPDGSTLAFLSHDQAGHQQVFTQAFTGGAATQRTWFADGVTGFHWQPDGEGWFVQVTSQHPQQPRDWLHATRVTRLHYQDNGPWLLDERRRFLLYKQGWAQADHELLYQDDTEYTVAAVSPQGQLAIDHNVATDAPQRPADVVSLLTPGESTPVRVETGMEYGSFGSVAFSHDGQKLLLAGNPNEDTGWLSNTLFVVDCQSGAVWRLFDDEDVEIGAALAADTQQNLSGRVAAWTGDDQISYVASRRGCVELHTTDLDGHSRVVVGGRQHVTDFAFTDDGQGVYYTQSTITTPSQLYFKEVESADSTLLYDPNTTWSQEHTTVAPDDFSFERNGRTLQGWYYRPVGVVKGTAHPAVLYIHGGPHAAYGETFYHELQVLANAGYGVITLNPRGGATYGNAFAHDVLADYGNNDYEDLMQAVDEAEHLDTDIDDTHVYATGGSYGGFMSNWIETHTARFRAVATCRSISNWVSMFGTSDIGWDFLPINLDDQWESGLENADRWWQFSPLKYVDQAQSPILILHGEEDRRCPIEQGEQFYNALKLKGVETEFVRFPKSNHELSRSGLPNLRIERMEAIMEWFQRHA</sequence>
<keyword evidence="4" id="KW-1185">Reference proteome</keyword>
<dbReference type="Gene3D" id="2.120.10.30">
    <property type="entry name" value="TolB, C-terminal domain"/>
    <property type="match status" value="2"/>
</dbReference>
<evidence type="ECO:0000313" key="3">
    <source>
        <dbReference type="EMBL" id="KRL86944.1"/>
    </source>
</evidence>
<comment type="caution">
    <text evidence="3">The sequence shown here is derived from an EMBL/GenBank/DDBJ whole genome shotgun (WGS) entry which is preliminary data.</text>
</comment>
<dbReference type="STRING" id="1423783.FC50_GL000138"/>
<protein>
    <submittedName>
        <fullName evidence="3">Dipeptidyl aminopeptidase acylaminoacyl-peptidase</fullName>
    </submittedName>
</protein>
<dbReference type="Pfam" id="PF00326">
    <property type="entry name" value="Peptidase_S9"/>
    <property type="match status" value="1"/>
</dbReference>
<reference evidence="3 4" key="1">
    <citation type="journal article" date="2015" name="Genome Announc.">
        <title>Expanding the biotechnology potential of lactobacilli through comparative genomics of 213 strains and associated genera.</title>
        <authorList>
            <person name="Sun Z."/>
            <person name="Harris H.M."/>
            <person name="McCann A."/>
            <person name="Guo C."/>
            <person name="Argimon S."/>
            <person name="Zhang W."/>
            <person name="Yang X."/>
            <person name="Jeffery I.B."/>
            <person name="Cooney J.C."/>
            <person name="Kagawa T.F."/>
            <person name="Liu W."/>
            <person name="Song Y."/>
            <person name="Salvetti E."/>
            <person name="Wrobel A."/>
            <person name="Rasinkangas P."/>
            <person name="Parkhill J."/>
            <person name="Rea M.C."/>
            <person name="O'Sullivan O."/>
            <person name="Ritari J."/>
            <person name="Douillard F.P."/>
            <person name="Paul Ross R."/>
            <person name="Yang R."/>
            <person name="Briner A.E."/>
            <person name="Felis G.E."/>
            <person name="de Vos W.M."/>
            <person name="Barrangou R."/>
            <person name="Klaenhammer T.R."/>
            <person name="Caufield P.W."/>
            <person name="Cui Y."/>
            <person name="Zhang H."/>
            <person name="O'Toole P.W."/>
        </authorList>
    </citation>
    <scope>NUCLEOTIDE SEQUENCE [LARGE SCALE GENOMIC DNA]</scope>
    <source>
        <strain evidence="3 4">DSM 15945</strain>
    </source>
</reference>
<dbReference type="GO" id="GO:0004252">
    <property type="term" value="F:serine-type endopeptidase activity"/>
    <property type="evidence" value="ECO:0007669"/>
    <property type="project" value="TreeGrafter"/>
</dbReference>